<dbReference type="PANTHER" id="PTHR43155:SF2">
    <property type="entry name" value="CYCLIC DI-GMP PHOSPHODIESTERASE PA4108"/>
    <property type="match status" value="1"/>
</dbReference>
<keyword evidence="3" id="KW-1185">Reference proteome</keyword>
<reference evidence="2" key="1">
    <citation type="submission" date="2020-03" db="EMBL/GenBank/DDBJ databases">
        <title>Draft sequencing of Paenibacilllus sp. S3N08.</title>
        <authorList>
            <person name="Kim D.-U."/>
        </authorList>
    </citation>
    <scope>NUCLEOTIDE SEQUENCE</scope>
    <source>
        <strain evidence="2">S3N08</strain>
    </source>
</reference>
<protein>
    <submittedName>
        <fullName evidence="2">HD-GYP domain-containing protein</fullName>
    </submittedName>
</protein>
<evidence type="ECO:0000313" key="2">
    <source>
        <dbReference type="EMBL" id="NHN28767.1"/>
    </source>
</evidence>
<proteinExistence type="predicted"/>
<evidence type="ECO:0000313" key="3">
    <source>
        <dbReference type="Proteomes" id="UP001165962"/>
    </source>
</evidence>
<dbReference type="Pfam" id="PF13487">
    <property type="entry name" value="HD_5"/>
    <property type="match status" value="1"/>
</dbReference>
<accession>A0ABX0J1K9</accession>
<dbReference type="InterPro" id="IPR037522">
    <property type="entry name" value="HD_GYP_dom"/>
</dbReference>
<evidence type="ECO:0000259" key="1">
    <source>
        <dbReference type="PROSITE" id="PS51832"/>
    </source>
</evidence>
<dbReference type="InterPro" id="IPR003607">
    <property type="entry name" value="HD/PDEase_dom"/>
</dbReference>
<comment type="caution">
    <text evidence="2">The sequence shown here is derived from an EMBL/GenBank/DDBJ whole genome shotgun (WGS) entry which is preliminary data.</text>
</comment>
<dbReference type="PROSITE" id="PS51832">
    <property type="entry name" value="HD_GYP"/>
    <property type="match status" value="1"/>
</dbReference>
<dbReference type="Gene3D" id="1.10.3210.10">
    <property type="entry name" value="Hypothetical protein af1432"/>
    <property type="match status" value="1"/>
</dbReference>
<dbReference type="CDD" id="cd00077">
    <property type="entry name" value="HDc"/>
    <property type="match status" value="1"/>
</dbReference>
<organism evidence="2 3">
    <name type="scientific">Paenibacillus agricola</name>
    <dbReference type="NCBI Taxonomy" id="2716264"/>
    <lineage>
        <taxon>Bacteria</taxon>
        <taxon>Bacillati</taxon>
        <taxon>Bacillota</taxon>
        <taxon>Bacilli</taxon>
        <taxon>Bacillales</taxon>
        <taxon>Paenibacillaceae</taxon>
        <taxon>Paenibacillus</taxon>
    </lineage>
</organism>
<dbReference type="EMBL" id="JAAOIW010000001">
    <property type="protein sequence ID" value="NHN28767.1"/>
    <property type="molecule type" value="Genomic_DNA"/>
</dbReference>
<dbReference type="PANTHER" id="PTHR43155">
    <property type="entry name" value="CYCLIC DI-GMP PHOSPHODIESTERASE PA4108-RELATED"/>
    <property type="match status" value="1"/>
</dbReference>
<dbReference type="SUPFAM" id="SSF109604">
    <property type="entry name" value="HD-domain/PDEase-like"/>
    <property type="match status" value="1"/>
</dbReference>
<sequence>MRFMPTRSCSPGMKLAKCIYNEDGIALLHENVELTQALIIRLERLGVDFVYIQDKETADLVVEDPISQETRVRALSEIKTQYKKIMEETSKSKFSKNHFMGRAFTNLIKMIMEDLDSKEGAHIMLLNMNVLNNYVFNHSLNVCIYATMLGMVSGYSREEIAVLSMGALLHDIGKTKINQDILKKPGPLSNVEYAEVQKHAEFGYKILKDEPNMPLLAAHCAFQHHEREDGSGYPRGIKGKEIHNFAKLISIIDSYDAMTTHRPYRLAMLPHQAMEVLFSGVETKYDCNKVALFRDNVAIYPIGLGVTLSSGEKGVVVLINPIIPQRPTIRIFIGSDGSKVTQPYEMDLSKKLTVFISEVHTG</sequence>
<dbReference type="Proteomes" id="UP001165962">
    <property type="component" value="Unassembled WGS sequence"/>
</dbReference>
<dbReference type="SMART" id="SM00471">
    <property type="entry name" value="HDc"/>
    <property type="match status" value="1"/>
</dbReference>
<feature type="domain" description="HD-GYP" evidence="1">
    <location>
        <begin position="113"/>
        <end position="309"/>
    </location>
</feature>
<name>A0ABX0J1K9_9BACL</name>
<gene>
    <name evidence="2" type="ORF">G9U52_02845</name>
</gene>